<evidence type="ECO:0000313" key="1">
    <source>
        <dbReference type="EMBL" id="APU00345.1"/>
    </source>
</evidence>
<proteinExistence type="predicted"/>
<accession>A0A1L7DQK1</accession>
<dbReference type="Proteomes" id="UP000225269">
    <property type="component" value="Segment"/>
</dbReference>
<evidence type="ECO:0000313" key="2">
    <source>
        <dbReference type="Proteomes" id="UP000225269"/>
    </source>
</evidence>
<sequence length="77" mass="8548">MTKVYYDSSKPISLPAIGVPYTWGTGVNFYVRVDEKVTICLNNSFAFNKVTLVPEDPANVHTTDMPNFAYAASLEVK</sequence>
<dbReference type="EMBL" id="KY318515">
    <property type="protein sequence ID" value="APU00345.1"/>
    <property type="molecule type" value="Genomic_DNA"/>
</dbReference>
<keyword evidence="2" id="KW-1185">Reference proteome</keyword>
<organism evidence="1 2">
    <name type="scientific">Yersinia phage fHe-Yen3-01</name>
    <dbReference type="NCBI Taxonomy" id="1932893"/>
    <lineage>
        <taxon>Viruses</taxon>
        <taxon>Duplodnaviria</taxon>
        <taxon>Heunggongvirae</taxon>
        <taxon>Uroviricota</taxon>
        <taxon>Caudoviricetes</taxon>
        <taxon>Autographivirales</taxon>
        <taxon>Autonotataviridae</taxon>
        <taxon>Melnykvirinae</taxon>
        <taxon>Pokrovskaiavirus</taxon>
        <taxon>Pokrovskaiavirus fHeYen301</taxon>
    </lineage>
</organism>
<gene>
    <name evidence="1" type="ORF">fHeYen301_12</name>
</gene>
<protein>
    <submittedName>
        <fullName evidence="1">Uncharacterized protein</fullName>
    </submittedName>
</protein>
<reference evidence="2" key="1">
    <citation type="submission" date="2016-12" db="EMBL/GenBank/DDBJ databases">
        <title>Characterization and complete genome sequence of Yersinia bacteriophage, fHe-Yen3-01.</title>
        <authorList>
            <person name="Jun J.W."/>
            <person name="Wicklund A."/>
            <person name="Skurnik M."/>
        </authorList>
    </citation>
    <scope>NUCLEOTIDE SEQUENCE [LARGE SCALE GENOMIC DNA]</scope>
</reference>
<name>A0A1L7DQK1_9CAUD</name>